<dbReference type="Proteomes" id="UP000886523">
    <property type="component" value="Unassembled WGS sequence"/>
</dbReference>
<reference evidence="1" key="1">
    <citation type="journal article" date="2020" name="Nat. Commun.">
        <title>Large-scale genome sequencing of mycorrhizal fungi provides insights into the early evolution of symbiotic traits.</title>
        <authorList>
            <person name="Miyauchi S."/>
            <person name="Kiss E."/>
            <person name="Kuo A."/>
            <person name="Drula E."/>
            <person name="Kohler A."/>
            <person name="Sanchez-Garcia M."/>
            <person name="Morin E."/>
            <person name="Andreopoulos B."/>
            <person name="Barry K.W."/>
            <person name="Bonito G."/>
            <person name="Buee M."/>
            <person name="Carver A."/>
            <person name="Chen C."/>
            <person name="Cichocki N."/>
            <person name="Clum A."/>
            <person name="Culley D."/>
            <person name="Crous P.W."/>
            <person name="Fauchery L."/>
            <person name="Girlanda M."/>
            <person name="Hayes R.D."/>
            <person name="Keri Z."/>
            <person name="LaButti K."/>
            <person name="Lipzen A."/>
            <person name="Lombard V."/>
            <person name="Magnuson J."/>
            <person name="Maillard F."/>
            <person name="Murat C."/>
            <person name="Nolan M."/>
            <person name="Ohm R.A."/>
            <person name="Pangilinan J."/>
            <person name="Pereira M.F."/>
            <person name="Perotto S."/>
            <person name="Peter M."/>
            <person name="Pfister S."/>
            <person name="Riley R."/>
            <person name="Sitrit Y."/>
            <person name="Stielow J.B."/>
            <person name="Szollosi G."/>
            <person name="Zifcakova L."/>
            <person name="Stursova M."/>
            <person name="Spatafora J.W."/>
            <person name="Tedersoo L."/>
            <person name="Vaario L.M."/>
            <person name="Yamada A."/>
            <person name="Yan M."/>
            <person name="Wang P."/>
            <person name="Xu J."/>
            <person name="Bruns T."/>
            <person name="Baldrian P."/>
            <person name="Vilgalys R."/>
            <person name="Dunand C."/>
            <person name="Henrissat B."/>
            <person name="Grigoriev I.V."/>
            <person name="Hibbett D."/>
            <person name="Nagy L.G."/>
            <person name="Martin F.M."/>
        </authorList>
    </citation>
    <scope>NUCLEOTIDE SEQUENCE</scope>
    <source>
        <strain evidence="1">UP504</strain>
    </source>
</reference>
<keyword evidence="2" id="KW-1185">Reference proteome</keyword>
<dbReference type="EMBL" id="MU128945">
    <property type="protein sequence ID" value="KAF9515916.1"/>
    <property type="molecule type" value="Genomic_DNA"/>
</dbReference>
<evidence type="ECO:0000313" key="1">
    <source>
        <dbReference type="EMBL" id="KAF9515916.1"/>
    </source>
</evidence>
<sequence length="230" mass="25607">MSEPDPRDSAHPMMDTKIANGNPALEAKLKDSELNKSPVHIKTSPLGIYTLFTEVTTLGGLLPGYDIWAGIEGFLQDWPYIKIFIIECVSLGPTLILRWAILSMISSLLPALSLYLSGNLLGLVQTGFENRNLDHTRFYVTVACLLASKTLESIIDFACHDTIREIKRLSTFHFGDHLIRAHLRLDFPTSLDPSNTTTLKRISPNHAGDQGFRIMEDMNQGVTCLVLLLL</sequence>
<comment type="caution">
    <text evidence="1">The sequence shown here is derived from an EMBL/GenBank/DDBJ whole genome shotgun (WGS) entry which is preliminary data.</text>
</comment>
<protein>
    <submittedName>
        <fullName evidence="1">Uncharacterized protein</fullName>
    </submittedName>
</protein>
<evidence type="ECO:0000313" key="2">
    <source>
        <dbReference type="Proteomes" id="UP000886523"/>
    </source>
</evidence>
<gene>
    <name evidence="1" type="ORF">BS47DRAFT_729412</name>
</gene>
<dbReference type="AlphaFoldDB" id="A0A9P6DV04"/>
<organism evidence="1 2">
    <name type="scientific">Hydnum rufescens UP504</name>
    <dbReference type="NCBI Taxonomy" id="1448309"/>
    <lineage>
        <taxon>Eukaryota</taxon>
        <taxon>Fungi</taxon>
        <taxon>Dikarya</taxon>
        <taxon>Basidiomycota</taxon>
        <taxon>Agaricomycotina</taxon>
        <taxon>Agaricomycetes</taxon>
        <taxon>Cantharellales</taxon>
        <taxon>Hydnaceae</taxon>
        <taxon>Hydnum</taxon>
    </lineage>
</organism>
<proteinExistence type="predicted"/>
<name>A0A9P6DV04_9AGAM</name>
<accession>A0A9P6DV04</accession>